<dbReference type="Proteomes" id="UP001368500">
    <property type="component" value="Unassembled WGS sequence"/>
</dbReference>
<protein>
    <submittedName>
        <fullName evidence="3">Tripartite tricarboxylate transporter substrate binding protein</fullName>
    </submittedName>
</protein>
<evidence type="ECO:0000313" key="4">
    <source>
        <dbReference type="Proteomes" id="UP001368500"/>
    </source>
</evidence>
<dbReference type="PANTHER" id="PTHR42928">
    <property type="entry name" value="TRICARBOXYLATE-BINDING PROTEIN"/>
    <property type="match status" value="1"/>
</dbReference>
<comment type="caution">
    <text evidence="3">The sequence shown here is derived from an EMBL/GenBank/DDBJ whole genome shotgun (WGS) entry which is preliminary data.</text>
</comment>
<dbReference type="InterPro" id="IPR005064">
    <property type="entry name" value="BUG"/>
</dbReference>
<feature type="signal peptide" evidence="2">
    <location>
        <begin position="1"/>
        <end position="35"/>
    </location>
</feature>
<dbReference type="Gene3D" id="3.40.190.150">
    <property type="entry name" value="Bordetella uptake gene, domain 1"/>
    <property type="match status" value="1"/>
</dbReference>
<evidence type="ECO:0000256" key="1">
    <source>
        <dbReference type="ARBA" id="ARBA00006987"/>
    </source>
</evidence>
<keyword evidence="2" id="KW-0732">Signal</keyword>
<evidence type="ECO:0000313" key="3">
    <source>
        <dbReference type="EMBL" id="MEK8026935.1"/>
    </source>
</evidence>
<gene>
    <name evidence="3" type="ORF">AACH11_13270</name>
</gene>
<feature type="chain" id="PRO_5045609740" evidence="2">
    <location>
        <begin position="36"/>
        <end position="336"/>
    </location>
</feature>
<comment type="similarity">
    <text evidence="1">Belongs to the UPF0065 (bug) family.</text>
</comment>
<organism evidence="3 4">
    <name type="scientific">Pseudaquabacterium rugosum</name>
    <dbReference type="NCBI Taxonomy" id="2984194"/>
    <lineage>
        <taxon>Bacteria</taxon>
        <taxon>Pseudomonadati</taxon>
        <taxon>Pseudomonadota</taxon>
        <taxon>Betaproteobacteria</taxon>
        <taxon>Burkholderiales</taxon>
        <taxon>Sphaerotilaceae</taxon>
        <taxon>Pseudaquabacterium</taxon>
    </lineage>
</organism>
<dbReference type="EMBL" id="JBBUTF010000011">
    <property type="protein sequence ID" value="MEK8026935.1"/>
    <property type="molecule type" value="Genomic_DNA"/>
</dbReference>
<dbReference type="RefSeq" id="WP_341374718.1">
    <property type="nucleotide sequence ID" value="NZ_JBBUTF010000011.1"/>
</dbReference>
<evidence type="ECO:0000256" key="2">
    <source>
        <dbReference type="SAM" id="SignalP"/>
    </source>
</evidence>
<sequence>MTCTRRPIRGAGATLALTLTHAVLTTALASPAAHAQTAELPRKPVTLVVGFAAGGAADLAARVIGKKLADQIGQPVVIDNRAGAGGNLAHQFVAQGPADGSVLLFGSVGPLAIAPHLMKIAYDPQRDLAPITMGVNFPNVLVVHAGAGIRSFGEFIAAARKSPGKLDYASTGPGSASHLAGELMDDMARIDTVHIPYKGGAPALQDLLGGRVTSYYSTYSTAQAHIDGGKLIPLAVTGPKRLPQLPQVPTIAESGYPGYNATNWYAFVASSKVPKALLDRWNTELVKVLKSPEVAAELNHHGMPPAPSTREELAQEIARETTYWGRVIRDRKITLQ</sequence>
<keyword evidence="4" id="KW-1185">Reference proteome</keyword>
<dbReference type="SUPFAM" id="SSF53850">
    <property type="entry name" value="Periplasmic binding protein-like II"/>
    <property type="match status" value="1"/>
</dbReference>
<dbReference type="CDD" id="cd07012">
    <property type="entry name" value="PBP2_Bug_TTT"/>
    <property type="match status" value="1"/>
</dbReference>
<reference evidence="3 4" key="1">
    <citation type="submission" date="2024-04" db="EMBL/GenBank/DDBJ databases">
        <title>Novel species of the genus Ideonella isolated from streams.</title>
        <authorList>
            <person name="Lu H."/>
        </authorList>
    </citation>
    <scope>NUCLEOTIDE SEQUENCE [LARGE SCALE GENOMIC DNA]</scope>
    <source>
        <strain evidence="3 4">BYS139W</strain>
    </source>
</reference>
<dbReference type="PIRSF" id="PIRSF017082">
    <property type="entry name" value="YflP"/>
    <property type="match status" value="1"/>
</dbReference>
<dbReference type="PANTHER" id="PTHR42928:SF5">
    <property type="entry name" value="BLR1237 PROTEIN"/>
    <property type="match status" value="1"/>
</dbReference>
<dbReference type="InterPro" id="IPR042100">
    <property type="entry name" value="Bug_dom1"/>
</dbReference>
<proteinExistence type="inferred from homology"/>
<dbReference type="Pfam" id="PF03401">
    <property type="entry name" value="TctC"/>
    <property type="match status" value="1"/>
</dbReference>
<accession>A0ABU9BAK3</accession>
<dbReference type="Gene3D" id="3.40.190.10">
    <property type="entry name" value="Periplasmic binding protein-like II"/>
    <property type="match status" value="1"/>
</dbReference>
<name>A0ABU9BAK3_9BURK</name>